<dbReference type="InterPro" id="IPR017853">
    <property type="entry name" value="GH"/>
</dbReference>
<evidence type="ECO:0000259" key="1">
    <source>
        <dbReference type="SMART" id="SM00642"/>
    </source>
</evidence>
<dbReference type="InterPro" id="IPR006047">
    <property type="entry name" value="GH13_cat_dom"/>
</dbReference>
<evidence type="ECO:0000313" key="2">
    <source>
        <dbReference type="EMBL" id="VAW29490.1"/>
    </source>
</evidence>
<protein>
    <submittedName>
        <fullName evidence="2">Neopullulanase</fullName>
        <ecNumber evidence="2">3.2.1.135</ecNumber>
    </submittedName>
</protein>
<dbReference type="GO" id="GO:0005975">
    <property type="term" value="P:carbohydrate metabolic process"/>
    <property type="evidence" value="ECO:0007669"/>
    <property type="project" value="InterPro"/>
</dbReference>
<dbReference type="Pfam" id="PF00128">
    <property type="entry name" value="Alpha-amylase"/>
    <property type="match status" value="1"/>
</dbReference>
<feature type="non-terminal residue" evidence="2">
    <location>
        <position position="1"/>
    </location>
</feature>
<gene>
    <name evidence="2" type="ORF">MNBD_BACTEROID06-496</name>
</gene>
<dbReference type="SUPFAM" id="SSF51445">
    <property type="entry name" value="(Trans)glycosidases"/>
    <property type="match status" value="1"/>
</dbReference>
<keyword evidence="2" id="KW-0326">Glycosidase</keyword>
<organism evidence="2">
    <name type="scientific">hydrothermal vent metagenome</name>
    <dbReference type="NCBI Taxonomy" id="652676"/>
    <lineage>
        <taxon>unclassified sequences</taxon>
        <taxon>metagenomes</taxon>
        <taxon>ecological metagenomes</taxon>
    </lineage>
</organism>
<dbReference type="SMART" id="SM00642">
    <property type="entry name" value="Aamy"/>
    <property type="match status" value="1"/>
</dbReference>
<reference evidence="2" key="1">
    <citation type="submission" date="2018-06" db="EMBL/GenBank/DDBJ databases">
        <authorList>
            <person name="Zhirakovskaya E."/>
        </authorList>
    </citation>
    <scope>NUCLEOTIDE SEQUENCE</scope>
</reference>
<proteinExistence type="predicted"/>
<dbReference type="Gene3D" id="3.20.20.80">
    <property type="entry name" value="Glycosidases"/>
    <property type="match status" value="1"/>
</dbReference>
<accession>A0A3B0UK44</accession>
<dbReference type="PANTHER" id="PTHR10357">
    <property type="entry name" value="ALPHA-AMYLASE FAMILY MEMBER"/>
    <property type="match status" value="1"/>
</dbReference>
<dbReference type="GO" id="GO:0031216">
    <property type="term" value="F:neopullulanase activity"/>
    <property type="evidence" value="ECO:0007669"/>
    <property type="project" value="UniProtKB-EC"/>
</dbReference>
<dbReference type="Gene3D" id="2.60.40.1180">
    <property type="entry name" value="Golgi alpha-mannosidase II"/>
    <property type="match status" value="1"/>
</dbReference>
<keyword evidence="2" id="KW-0378">Hydrolase</keyword>
<sequence length="413" mass="47481">PNPKTEFSAYHGYWPISFNKIDYRFGTPDELHKLVKTAHNHNMNVLLDFVANHVHQEHPIYKQHPEWATNLYLPDGTLNTERWDDHRLTTWFDTFLPTLDLTNPEITNILTDSAIFWINEYNLDGFRHDATKHVPEYFWRTLTRKIKEQVIVARNKQVFQIGETYGSRELNASYINSGELDAQFDFNLYDAALQAFANPATSFTTLATALQESEKYYGSHHLMGNISGNQDKPRFMAMADGSIRFDEDAKYAGWNRDIQVQDTAAYNKLASFMAFNLTIPGIPVIYYGDEIGMTGGNDPDNRRMMRFDNHNLHEENTLTTVKRLANFRRSNLPLIYGDMNLLNVTDSTMVYARNYFDKVTYVALNKSASNVTINIPTEAPNLINLDAGDISKMNNNSITIHIPAYGFKILYND</sequence>
<name>A0A3B0UK44_9ZZZZ</name>
<dbReference type="EMBL" id="UOES01000580">
    <property type="protein sequence ID" value="VAW29490.1"/>
    <property type="molecule type" value="Genomic_DNA"/>
</dbReference>
<dbReference type="AlphaFoldDB" id="A0A3B0UK44"/>
<dbReference type="InterPro" id="IPR013780">
    <property type="entry name" value="Glyco_hydro_b"/>
</dbReference>
<dbReference type="SUPFAM" id="SSF51011">
    <property type="entry name" value="Glycosyl hydrolase domain"/>
    <property type="match status" value="1"/>
</dbReference>
<dbReference type="EC" id="3.2.1.135" evidence="2"/>
<feature type="domain" description="Glycosyl hydrolase family 13 catalytic" evidence="1">
    <location>
        <begin position="2"/>
        <end position="328"/>
    </location>
</feature>